<dbReference type="InterPro" id="IPR019701">
    <property type="entry name" value="Phage_P22_NinX"/>
</dbReference>
<name>V5YP52_9BURK</name>
<protein>
    <recommendedName>
        <fullName evidence="2">DUF2591 domain-containing protein</fullName>
    </recommendedName>
</protein>
<dbReference type="RefSeq" id="WP_023842631.1">
    <property type="nucleotide sequence ID" value="NC_022995.1"/>
</dbReference>
<sequence>MNQQQDRKVLGAQHEYLFDVQLDASITVKAPSEEVARTALRAELQCASANLGEILGQTIVCEVSLNDEPVLAMIDCQDAPAPIKAVFPSDLKLSVDEGGWVSVKVKNLIGAALDWAVARAEGLPVMHDPMGFKTGSESGYWVWSKEPGGLQTKIGRGYSPSTIWPQGGLIVDRERPHMAPVTYNDEPSWQSWVCGQSSASGSFGSTFLIAAMRCHVTSRFGDEIEVPVALLQ</sequence>
<evidence type="ECO:0008006" key="2">
    <source>
        <dbReference type="Google" id="ProtNLM"/>
    </source>
</evidence>
<geneLocation type="plasmid" evidence="1">
    <name>pM7012</name>
</geneLocation>
<dbReference type="EMBL" id="AB853026">
    <property type="protein sequence ID" value="BAO19088.1"/>
    <property type="molecule type" value="Genomic_DNA"/>
</dbReference>
<reference evidence="1" key="1">
    <citation type="journal article" date="2014" name="Microbiology">
        <title>A 2,4-dichlorophenoxyacetic acid degradation plasmid pM7012 discloses distribution of an unclassified megaplasmid group across bacterial species.</title>
        <authorList>
            <person name="Sakai Y."/>
            <person name="Ogawa N."/>
            <person name="Shimomura Y."/>
            <person name="Fujii T."/>
        </authorList>
    </citation>
    <scope>NUCLEOTIDE SEQUENCE</scope>
    <source>
        <strain evidence="1">M701</strain>
    </source>
</reference>
<organism evidence="1">
    <name type="scientific">Burkholderia sp. M701</name>
    <dbReference type="NCBI Taxonomy" id="326454"/>
    <lineage>
        <taxon>Bacteria</taxon>
        <taxon>Pseudomonadati</taxon>
        <taxon>Pseudomonadota</taxon>
        <taxon>Betaproteobacteria</taxon>
        <taxon>Burkholderiales</taxon>
        <taxon>Burkholderiaceae</taxon>
        <taxon>Burkholderia</taxon>
    </lineage>
</organism>
<reference evidence="1" key="2">
    <citation type="submission" date="2024-06" db="EMBL/GenBank/DDBJ databases">
        <authorList>
            <person name="Sakai Y."/>
            <person name="Fujii T."/>
        </authorList>
    </citation>
    <scope>NUCLEOTIDE SEQUENCE</scope>
    <source>
        <strain evidence="1">M701</strain>
        <plasmid evidence="1">pM7012</plasmid>
    </source>
</reference>
<dbReference type="AlphaFoldDB" id="V5YP52"/>
<keyword evidence="1" id="KW-0614">Plasmid</keyword>
<proteinExistence type="predicted"/>
<accession>V5YP52</accession>
<dbReference type="Pfam" id="PF10765">
    <property type="entry name" value="Phage_P22_NinX"/>
    <property type="match status" value="1"/>
</dbReference>
<evidence type="ECO:0000313" key="1">
    <source>
        <dbReference type="EMBL" id="BAO19088.1"/>
    </source>
</evidence>